<evidence type="ECO:0008006" key="4">
    <source>
        <dbReference type="Google" id="ProtNLM"/>
    </source>
</evidence>
<dbReference type="Proteomes" id="UP001431181">
    <property type="component" value="Unassembled WGS sequence"/>
</dbReference>
<dbReference type="RefSeq" id="WP_265220344.1">
    <property type="nucleotide sequence ID" value="NZ_JAPEUL010000011.1"/>
</dbReference>
<evidence type="ECO:0000313" key="3">
    <source>
        <dbReference type="Proteomes" id="UP001431181"/>
    </source>
</evidence>
<dbReference type="EMBL" id="JAPEUL010000011">
    <property type="protein sequence ID" value="MCW4631005.1"/>
    <property type="molecule type" value="Genomic_DNA"/>
</dbReference>
<proteinExistence type="predicted"/>
<organism evidence="2 3">
    <name type="scientific">Marinomonas rhodophyticola</name>
    <dbReference type="NCBI Taxonomy" id="2992803"/>
    <lineage>
        <taxon>Bacteria</taxon>
        <taxon>Pseudomonadati</taxon>
        <taxon>Pseudomonadota</taxon>
        <taxon>Gammaproteobacteria</taxon>
        <taxon>Oceanospirillales</taxon>
        <taxon>Oceanospirillaceae</taxon>
        <taxon>Marinomonas</taxon>
    </lineage>
</organism>
<feature type="transmembrane region" description="Helical" evidence="1">
    <location>
        <begin position="270"/>
        <end position="291"/>
    </location>
</feature>
<keyword evidence="1" id="KW-1133">Transmembrane helix</keyword>
<keyword evidence="1" id="KW-0812">Transmembrane</keyword>
<protein>
    <recommendedName>
        <fullName evidence="4">Polysaccharide biosynthesis protein</fullName>
    </recommendedName>
</protein>
<feature type="transmembrane region" description="Helical" evidence="1">
    <location>
        <begin position="70"/>
        <end position="94"/>
    </location>
</feature>
<keyword evidence="1" id="KW-0472">Membrane</keyword>
<reference evidence="2" key="1">
    <citation type="submission" date="2022-11" db="EMBL/GenBank/DDBJ databases">
        <title>Marinomonas sp. nov., isolated from marine algae.</title>
        <authorList>
            <person name="Choi D.G."/>
            <person name="Kim J.M."/>
            <person name="Lee J.K."/>
            <person name="Baek J.H."/>
            <person name="Jeon C.O."/>
        </authorList>
    </citation>
    <scope>NUCLEOTIDE SEQUENCE</scope>
    <source>
        <strain evidence="2">KJ51-3</strain>
    </source>
</reference>
<comment type="caution">
    <text evidence="2">The sequence shown here is derived from an EMBL/GenBank/DDBJ whole genome shotgun (WGS) entry which is preliminary data.</text>
</comment>
<feature type="transmembrane region" description="Helical" evidence="1">
    <location>
        <begin position="128"/>
        <end position="148"/>
    </location>
</feature>
<feature type="transmembrane region" description="Helical" evidence="1">
    <location>
        <begin position="218"/>
        <end position="236"/>
    </location>
</feature>
<feature type="transmembrane region" description="Helical" evidence="1">
    <location>
        <begin position="154"/>
        <end position="179"/>
    </location>
</feature>
<sequence>MLNVYSLFIASFQGGLRLFLIYIAGYLVLSNQASFVSELALFFSLSIFFIVSQGTHLIKLNGIQEYSELLVYRFYVLLLTSILYFPLVLFLWWLGLISEPFWFYFSSVLFSINQLQRSLMLSQRNFKMVVFWDIVFSVQIVFFIFIFFNEFNGFYFFVFLFFIIYVFCFLFNGVCFFRKDLKWVVREIKEAFYNGASNFCSGGILLLLPFMMEKINPDFVIITAKYVSWLGLGMLLPRMLLIRVLPDFSEVVGKGAGVKKFIEDLNSKNYKFLCCGIFISVVMIFLILYFLKVMLIF</sequence>
<gene>
    <name evidence="2" type="ORF">ONZ52_19595</name>
</gene>
<feature type="transmembrane region" description="Helical" evidence="1">
    <location>
        <begin position="7"/>
        <end position="29"/>
    </location>
</feature>
<accession>A0ABT3KKE1</accession>
<keyword evidence="3" id="KW-1185">Reference proteome</keyword>
<name>A0ABT3KKE1_9GAMM</name>
<feature type="transmembrane region" description="Helical" evidence="1">
    <location>
        <begin position="35"/>
        <end position="58"/>
    </location>
</feature>
<evidence type="ECO:0000256" key="1">
    <source>
        <dbReference type="SAM" id="Phobius"/>
    </source>
</evidence>
<evidence type="ECO:0000313" key="2">
    <source>
        <dbReference type="EMBL" id="MCW4631005.1"/>
    </source>
</evidence>